<name>A0AAU9CBE6_9GAMM</name>
<proteinExistence type="inferred from homology"/>
<keyword evidence="2" id="KW-0560">Oxidoreductase</keyword>
<sequence>MSRERLNVQAPVHELIAARWSPRAFDARPVETEKLASCLEAARWAPSCYNDQPWRFLVADRHQEGEAWQRLFDCLSPGNQTWARRAPVLILACAATRFGHNGQPNRWAQYDTGQAMMSLVLQAIALGLAAHQMGGFDAGRVRQAFAIPDEYDLMSVAALGYPGDPAVLDEETRQRELASHQRKPLEEIAFAGRRGLGFMVPDSLGWKAKVGQSACPGTIRISIRTWLKPWSGLGSRAGGCSTWAPAPAPRRCPWPGGAFRWWPPMSLRPRWIGPGGWRSGKGWR</sequence>
<evidence type="ECO:0000313" key="5">
    <source>
        <dbReference type="Proteomes" id="UP001321450"/>
    </source>
</evidence>
<evidence type="ECO:0000259" key="3">
    <source>
        <dbReference type="Pfam" id="PF00881"/>
    </source>
</evidence>
<dbReference type="KEGG" id="meiy:MIN45_P1618"/>
<accession>A0AAU9CBE6</accession>
<dbReference type="SUPFAM" id="SSF55469">
    <property type="entry name" value="FMN-dependent nitroreductase-like"/>
    <property type="match status" value="1"/>
</dbReference>
<dbReference type="PANTHER" id="PTHR43673:SF10">
    <property type="entry name" value="NADH DEHYDROGENASE_NAD(P)H NITROREDUCTASE XCC3605-RELATED"/>
    <property type="match status" value="1"/>
</dbReference>
<dbReference type="Gene3D" id="3.40.109.10">
    <property type="entry name" value="NADH Oxidase"/>
    <property type="match status" value="1"/>
</dbReference>
<dbReference type="InterPro" id="IPR000415">
    <property type="entry name" value="Nitroreductase-like"/>
</dbReference>
<keyword evidence="5" id="KW-1185">Reference proteome</keyword>
<protein>
    <recommendedName>
        <fullName evidence="3">Nitroreductase domain-containing protein</fullName>
    </recommendedName>
</protein>
<evidence type="ECO:0000256" key="2">
    <source>
        <dbReference type="ARBA" id="ARBA00023002"/>
    </source>
</evidence>
<dbReference type="EMBL" id="AP024718">
    <property type="protein sequence ID" value="BCX89246.1"/>
    <property type="molecule type" value="Genomic_DNA"/>
</dbReference>
<evidence type="ECO:0000256" key="1">
    <source>
        <dbReference type="ARBA" id="ARBA00007118"/>
    </source>
</evidence>
<dbReference type="AlphaFoldDB" id="A0AAU9CBE6"/>
<gene>
    <name evidence="4" type="ORF">MIN45_P1618</name>
</gene>
<dbReference type="InterPro" id="IPR029479">
    <property type="entry name" value="Nitroreductase"/>
</dbReference>
<feature type="domain" description="Nitroreductase" evidence="3">
    <location>
        <begin position="16"/>
        <end position="161"/>
    </location>
</feature>
<dbReference type="GO" id="GO:0016491">
    <property type="term" value="F:oxidoreductase activity"/>
    <property type="evidence" value="ECO:0007669"/>
    <property type="project" value="UniProtKB-KW"/>
</dbReference>
<dbReference type="Proteomes" id="UP001321450">
    <property type="component" value="Chromosome"/>
</dbReference>
<reference evidence="5" key="1">
    <citation type="journal article" date="2024" name="Int. J. Syst. Evol. Microbiol.">
        <title>Methylomarinovum tepidoasis sp. nov., a moderately thermophilic methanotroph of the family Methylothermaceae isolated from a deep-sea hydrothermal field.</title>
        <authorList>
            <person name="Hirayama H."/>
            <person name="Takaki Y."/>
            <person name="Abe M."/>
            <person name="Miyazaki M."/>
            <person name="Uematsu K."/>
            <person name="Matsui Y."/>
            <person name="Takai K."/>
        </authorList>
    </citation>
    <scope>NUCLEOTIDE SEQUENCE [LARGE SCALE GENOMIC DNA]</scope>
    <source>
        <strain evidence="5">IN45</strain>
    </source>
</reference>
<organism evidence="4 5">
    <name type="scientific">Methylomarinovum tepidoasis</name>
    <dbReference type="NCBI Taxonomy" id="2840183"/>
    <lineage>
        <taxon>Bacteria</taxon>
        <taxon>Pseudomonadati</taxon>
        <taxon>Pseudomonadota</taxon>
        <taxon>Gammaproteobacteria</taxon>
        <taxon>Methylococcales</taxon>
        <taxon>Methylothermaceae</taxon>
        <taxon>Methylomarinovum</taxon>
    </lineage>
</organism>
<dbReference type="Pfam" id="PF00881">
    <property type="entry name" value="Nitroreductase"/>
    <property type="match status" value="1"/>
</dbReference>
<comment type="similarity">
    <text evidence="1">Belongs to the nitroreductase family.</text>
</comment>
<evidence type="ECO:0000313" key="4">
    <source>
        <dbReference type="EMBL" id="BCX89246.1"/>
    </source>
</evidence>
<dbReference type="CDD" id="cd02138">
    <property type="entry name" value="TdsD-like"/>
    <property type="match status" value="1"/>
</dbReference>
<dbReference type="PANTHER" id="PTHR43673">
    <property type="entry name" value="NAD(P)H NITROREDUCTASE YDGI-RELATED"/>
    <property type="match status" value="1"/>
</dbReference>